<comment type="caution">
    <text evidence="4">The sequence shown here is derived from an EMBL/GenBank/DDBJ whole genome shotgun (WGS) entry which is preliminary data.</text>
</comment>
<dbReference type="EMBL" id="JARKHS020008622">
    <property type="protein sequence ID" value="KAK8780600.1"/>
    <property type="molecule type" value="Genomic_DNA"/>
</dbReference>
<dbReference type="GO" id="GO:0032502">
    <property type="term" value="P:developmental process"/>
    <property type="evidence" value="ECO:0007669"/>
    <property type="project" value="TreeGrafter"/>
</dbReference>
<dbReference type="Gene3D" id="4.10.280.10">
    <property type="entry name" value="Helix-loop-helix DNA-binding domain"/>
    <property type="match status" value="1"/>
</dbReference>
<name>A0AAQ4F0I5_AMBAM</name>
<dbReference type="Proteomes" id="UP001321473">
    <property type="component" value="Unassembled WGS sequence"/>
</dbReference>
<dbReference type="InterPro" id="IPR036638">
    <property type="entry name" value="HLH_DNA-bd_sf"/>
</dbReference>
<dbReference type="InterPro" id="IPR050283">
    <property type="entry name" value="E-box_TF_Regulators"/>
</dbReference>
<dbReference type="GO" id="GO:0000981">
    <property type="term" value="F:DNA-binding transcription factor activity, RNA polymerase II-specific"/>
    <property type="evidence" value="ECO:0007669"/>
    <property type="project" value="TreeGrafter"/>
</dbReference>
<dbReference type="PROSITE" id="PS50888">
    <property type="entry name" value="BHLH"/>
    <property type="match status" value="1"/>
</dbReference>
<protein>
    <recommendedName>
        <fullName evidence="3">BHLH domain-containing protein</fullName>
    </recommendedName>
</protein>
<evidence type="ECO:0000256" key="2">
    <source>
        <dbReference type="SAM" id="MobiDB-lite"/>
    </source>
</evidence>
<evidence type="ECO:0000259" key="3">
    <source>
        <dbReference type="PROSITE" id="PS50888"/>
    </source>
</evidence>
<dbReference type="SUPFAM" id="SSF47459">
    <property type="entry name" value="HLH, helix-loop-helix DNA-binding domain"/>
    <property type="match status" value="1"/>
</dbReference>
<proteinExistence type="predicted"/>
<dbReference type="GO" id="GO:0000977">
    <property type="term" value="F:RNA polymerase II transcription regulatory region sequence-specific DNA binding"/>
    <property type="evidence" value="ECO:0007669"/>
    <property type="project" value="TreeGrafter"/>
</dbReference>
<dbReference type="PANTHER" id="PTHR23349:SF108">
    <property type="entry name" value="BHLH DOMAIN-CONTAINING PROTEIN"/>
    <property type="match status" value="1"/>
</dbReference>
<accession>A0AAQ4F0I5</accession>
<gene>
    <name evidence="4" type="ORF">V5799_018057</name>
</gene>
<feature type="region of interest" description="Disordered" evidence="2">
    <location>
        <begin position="40"/>
        <end position="71"/>
    </location>
</feature>
<evidence type="ECO:0000313" key="5">
    <source>
        <dbReference type="Proteomes" id="UP001321473"/>
    </source>
</evidence>
<dbReference type="AlphaFoldDB" id="A0AAQ4F0I5"/>
<dbReference type="Pfam" id="PF00010">
    <property type="entry name" value="HLH"/>
    <property type="match status" value="1"/>
</dbReference>
<dbReference type="CDD" id="cd19723">
    <property type="entry name" value="bHLH_TS_ASCL1_like"/>
    <property type="match status" value="1"/>
</dbReference>
<keyword evidence="1" id="KW-0238">DNA-binding</keyword>
<reference evidence="4 5" key="1">
    <citation type="journal article" date="2023" name="Arcadia Sci">
        <title>De novo assembly of a long-read Amblyomma americanum tick genome.</title>
        <authorList>
            <person name="Chou S."/>
            <person name="Poskanzer K.E."/>
            <person name="Rollins M."/>
            <person name="Thuy-Boun P.S."/>
        </authorList>
    </citation>
    <scope>NUCLEOTIDE SEQUENCE [LARGE SCALE GENOMIC DNA]</scope>
    <source>
        <strain evidence="4">F_SG_1</strain>
        <tissue evidence="4">Salivary glands</tissue>
    </source>
</reference>
<dbReference type="InterPro" id="IPR011598">
    <property type="entry name" value="bHLH_dom"/>
</dbReference>
<sequence length="138" mass="15385">MGFAALRQHVPNFTQNKKMSKVDTLRSAVDYIKSLQELLEHGATPQRRSSGGSERDTEDDDVHEVPYQAVTDQRQRLVTAAPFEDADGFYDFSRIGDNAPSPAESQQAMTMCESSTSALDCYAAEDAELMDFCQPWLV</sequence>
<evidence type="ECO:0000313" key="4">
    <source>
        <dbReference type="EMBL" id="KAK8780600.1"/>
    </source>
</evidence>
<feature type="domain" description="BHLH" evidence="3">
    <location>
        <begin position="1"/>
        <end position="35"/>
    </location>
</feature>
<evidence type="ECO:0000256" key="1">
    <source>
        <dbReference type="ARBA" id="ARBA00023125"/>
    </source>
</evidence>
<dbReference type="SMART" id="SM00353">
    <property type="entry name" value="HLH"/>
    <property type="match status" value="1"/>
</dbReference>
<keyword evidence="5" id="KW-1185">Reference proteome</keyword>
<organism evidence="4 5">
    <name type="scientific">Amblyomma americanum</name>
    <name type="common">Lone star tick</name>
    <dbReference type="NCBI Taxonomy" id="6943"/>
    <lineage>
        <taxon>Eukaryota</taxon>
        <taxon>Metazoa</taxon>
        <taxon>Ecdysozoa</taxon>
        <taxon>Arthropoda</taxon>
        <taxon>Chelicerata</taxon>
        <taxon>Arachnida</taxon>
        <taxon>Acari</taxon>
        <taxon>Parasitiformes</taxon>
        <taxon>Ixodida</taxon>
        <taxon>Ixodoidea</taxon>
        <taxon>Ixodidae</taxon>
        <taxon>Amblyomminae</taxon>
        <taxon>Amblyomma</taxon>
    </lineage>
</organism>
<dbReference type="PANTHER" id="PTHR23349">
    <property type="entry name" value="BASIC HELIX-LOOP-HELIX TRANSCRIPTION FACTOR, TWIST"/>
    <property type="match status" value="1"/>
</dbReference>
<dbReference type="GO" id="GO:0046983">
    <property type="term" value="F:protein dimerization activity"/>
    <property type="evidence" value="ECO:0007669"/>
    <property type="project" value="InterPro"/>
</dbReference>